<evidence type="ECO:0000256" key="3">
    <source>
        <dbReference type="ARBA" id="ARBA00022643"/>
    </source>
</evidence>
<dbReference type="PROSITE" id="PS51349">
    <property type="entry name" value="FMN_HYDROXY_ACID_DH_2"/>
    <property type="match status" value="1"/>
</dbReference>
<dbReference type="Gene3D" id="3.20.20.70">
    <property type="entry name" value="Aldolase class I"/>
    <property type="match status" value="1"/>
</dbReference>
<feature type="domain" description="FMN hydroxy acid dehydrogenase" evidence="5">
    <location>
        <begin position="1"/>
        <end position="106"/>
    </location>
</feature>
<dbReference type="PANTHER" id="PTHR10578:SF107">
    <property type="entry name" value="2-HYDROXYACID OXIDASE 1"/>
    <property type="match status" value="1"/>
</dbReference>
<dbReference type="InterPro" id="IPR000262">
    <property type="entry name" value="FMN-dep_DH"/>
</dbReference>
<dbReference type="GO" id="GO:0016491">
    <property type="term" value="F:oxidoreductase activity"/>
    <property type="evidence" value="ECO:0007669"/>
    <property type="project" value="UniProtKB-KW"/>
</dbReference>
<keyword evidence="2" id="KW-0285">Flavoprotein</keyword>
<protein>
    <recommendedName>
        <fullName evidence="5">FMN hydroxy acid dehydrogenase domain-containing protein</fullName>
    </recommendedName>
</protein>
<evidence type="ECO:0000313" key="7">
    <source>
        <dbReference type="RefSeq" id="XP_030982389.1"/>
    </source>
</evidence>
<reference evidence="7" key="3">
    <citation type="submission" date="2025-08" db="UniProtKB">
        <authorList>
            <consortium name="RefSeq"/>
        </authorList>
    </citation>
    <scope>IDENTIFICATION</scope>
    <source>
        <strain evidence="7">NI907</strain>
    </source>
</reference>
<dbReference type="GeneID" id="41961637"/>
<dbReference type="Pfam" id="PF01070">
    <property type="entry name" value="FMN_dh"/>
    <property type="match status" value="1"/>
</dbReference>
<evidence type="ECO:0000256" key="2">
    <source>
        <dbReference type="ARBA" id="ARBA00022630"/>
    </source>
</evidence>
<dbReference type="PANTHER" id="PTHR10578">
    <property type="entry name" value="S -2-HYDROXY-ACID OXIDASE-RELATED"/>
    <property type="match status" value="1"/>
</dbReference>
<evidence type="ECO:0000259" key="5">
    <source>
        <dbReference type="PROSITE" id="PS51349"/>
    </source>
</evidence>
<gene>
    <name evidence="7" type="ORF">PgNI_06707</name>
</gene>
<reference evidence="6 7" key="1">
    <citation type="journal article" date="2019" name="Mol. Biol. Evol.">
        <title>Blast fungal genomes show frequent chromosomal changes, gene gains and losses, and effector gene turnover.</title>
        <authorList>
            <person name="Gomez Luciano L.B."/>
            <person name="Jason Tsai I."/>
            <person name="Chuma I."/>
            <person name="Tosa Y."/>
            <person name="Chen Y.H."/>
            <person name="Li J.Y."/>
            <person name="Li M.Y."/>
            <person name="Jade Lu M.Y."/>
            <person name="Nakayashiki H."/>
            <person name="Li W.H."/>
        </authorList>
    </citation>
    <scope>NUCLEOTIDE SEQUENCE [LARGE SCALE GENOMIC DNA]</scope>
    <source>
        <strain evidence="6 7">NI907</strain>
    </source>
</reference>
<keyword evidence="6" id="KW-1185">Reference proteome</keyword>
<reference evidence="7" key="2">
    <citation type="submission" date="2019-10" db="EMBL/GenBank/DDBJ databases">
        <authorList>
            <consortium name="NCBI Genome Project"/>
        </authorList>
    </citation>
    <scope>NUCLEOTIDE SEQUENCE</scope>
    <source>
        <strain evidence="7">NI907</strain>
    </source>
</reference>
<dbReference type="Proteomes" id="UP000515153">
    <property type="component" value="Chromosome I"/>
</dbReference>
<dbReference type="KEGG" id="pgri:PgNI_06707"/>
<accession>A0A6P8B5U3</accession>
<evidence type="ECO:0000256" key="1">
    <source>
        <dbReference type="ARBA" id="ARBA00001917"/>
    </source>
</evidence>
<keyword evidence="4" id="KW-0560">Oxidoreductase</keyword>
<keyword evidence="3" id="KW-0288">FMN</keyword>
<dbReference type="AlphaFoldDB" id="A0A6P8B5U3"/>
<comment type="cofactor">
    <cofactor evidence="1">
        <name>FMN</name>
        <dbReference type="ChEBI" id="CHEBI:58210"/>
    </cofactor>
</comment>
<name>A0A6P8B5U3_PYRGI</name>
<dbReference type="InterPro" id="IPR013785">
    <property type="entry name" value="Aldolase_TIM"/>
</dbReference>
<organism evidence="6 7">
    <name type="scientific">Pyricularia grisea</name>
    <name type="common">Crabgrass-specific blast fungus</name>
    <name type="synonym">Magnaporthe grisea</name>
    <dbReference type="NCBI Taxonomy" id="148305"/>
    <lineage>
        <taxon>Eukaryota</taxon>
        <taxon>Fungi</taxon>
        <taxon>Dikarya</taxon>
        <taxon>Ascomycota</taxon>
        <taxon>Pezizomycotina</taxon>
        <taxon>Sordariomycetes</taxon>
        <taxon>Sordariomycetidae</taxon>
        <taxon>Magnaporthales</taxon>
        <taxon>Pyriculariaceae</taxon>
        <taxon>Pyricularia</taxon>
    </lineage>
</organism>
<evidence type="ECO:0000256" key="4">
    <source>
        <dbReference type="ARBA" id="ARBA00023002"/>
    </source>
</evidence>
<proteinExistence type="predicted"/>
<evidence type="ECO:0000313" key="6">
    <source>
        <dbReference type="Proteomes" id="UP000515153"/>
    </source>
</evidence>
<dbReference type="InterPro" id="IPR037396">
    <property type="entry name" value="FMN_HAD"/>
</dbReference>
<dbReference type="SUPFAM" id="SSF51395">
    <property type="entry name" value="FMN-linked oxidoreductases"/>
    <property type="match status" value="1"/>
</dbReference>
<sequence length="106" mass="11283">MNSSSQTWSSKKRFLCESNMMRVVLKGIVTGEEAALPVKYGADAIVSNHIGRQLSAAYSTSETLPKILDEVRGQIPIILDGGVRTGTGTDDFKAIAHGTMLCGIGL</sequence>
<dbReference type="RefSeq" id="XP_030982389.1">
    <property type="nucleotide sequence ID" value="XM_031126728.1"/>
</dbReference>